<dbReference type="AlphaFoldDB" id="A0A665TCD6"/>
<dbReference type="Pfam" id="PF08238">
    <property type="entry name" value="Sel1"/>
    <property type="match status" value="5"/>
</dbReference>
<reference evidence="2" key="2">
    <citation type="submission" date="2025-08" db="UniProtKB">
        <authorList>
            <consortium name="Ensembl"/>
        </authorList>
    </citation>
    <scope>IDENTIFICATION</scope>
</reference>
<proteinExistence type="predicted"/>
<reference evidence="2" key="3">
    <citation type="submission" date="2025-09" db="UniProtKB">
        <authorList>
            <consortium name="Ensembl"/>
        </authorList>
    </citation>
    <scope>IDENTIFICATION</scope>
</reference>
<dbReference type="Ensembl" id="ENSENLT00000003822.1">
    <property type="protein sequence ID" value="ENSENLP00000003632.1"/>
    <property type="gene ID" value="ENSENLG00000001734.1"/>
</dbReference>
<dbReference type="SUPFAM" id="SSF81901">
    <property type="entry name" value="HCP-like"/>
    <property type="match status" value="1"/>
</dbReference>
<reference evidence="2" key="1">
    <citation type="submission" date="2021-04" db="EMBL/GenBank/DDBJ databases">
        <authorList>
            <consortium name="Wellcome Sanger Institute Data Sharing"/>
        </authorList>
    </citation>
    <scope>NUCLEOTIDE SEQUENCE [LARGE SCALE GENOMIC DNA]</scope>
</reference>
<dbReference type="Gene3D" id="1.25.40.10">
    <property type="entry name" value="Tetratricopeptide repeat domain"/>
    <property type="match status" value="1"/>
</dbReference>
<name>A0A665TCD6_ECHNA</name>
<dbReference type="GO" id="GO:0008625">
    <property type="term" value="P:extrinsic apoptotic signaling pathway via death domain receptors"/>
    <property type="evidence" value="ECO:0007669"/>
    <property type="project" value="TreeGrafter"/>
</dbReference>
<dbReference type="InterPro" id="IPR006597">
    <property type="entry name" value="Sel1-like"/>
</dbReference>
<dbReference type="OMA" id="HAWSTGN"/>
<keyword evidence="3" id="KW-1185">Reference proteome</keyword>
<organism evidence="2 3">
    <name type="scientific">Echeneis naucrates</name>
    <name type="common">Live sharksucker</name>
    <dbReference type="NCBI Taxonomy" id="173247"/>
    <lineage>
        <taxon>Eukaryota</taxon>
        <taxon>Metazoa</taxon>
        <taxon>Chordata</taxon>
        <taxon>Craniata</taxon>
        <taxon>Vertebrata</taxon>
        <taxon>Euteleostomi</taxon>
        <taxon>Actinopterygii</taxon>
        <taxon>Neopterygii</taxon>
        <taxon>Teleostei</taxon>
        <taxon>Neoteleostei</taxon>
        <taxon>Acanthomorphata</taxon>
        <taxon>Carangaria</taxon>
        <taxon>Carangiformes</taxon>
        <taxon>Echeneidae</taxon>
        <taxon>Echeneis</taxon>
    </lineage>
</organism>
<dbReference type="SMART" id="SM00671">
    <property type="entry name" value="SEL1"/>
    <property type="match status" value="5"/>
</dbReference>
<dbReference type="Proteomes" id="UP000472264">
    <property type="component" value="Chromosome 10"/>
</dbReference>
<protein>
    <recommendedName>
        <fullName evidence="4">DAP3 binding cell death enhancer 1</fullName>
    </recommendedName>
</protein>
<evidence type="ECO:0000256" key="1">
    <source>
        <dbReference type="SAM" id="MobiDB-lite"/>
    </source>
</evidence>
<evidence type="ECO:0000313" key="2">
    <source>
        <dbReference type="Ensembl" id="ENSENLP00000003632.1"/>
    </source>
</evidence>
<dbReference type="InParanoid" id="A0A665TCD6"/>
<dbReference type="PANTHER" id="PTHR45011:SF1">
    <property type="entry name" value="DAP3-BINDING CELL DEATH ENHANCER 1"/>
    <property type="match status" value="1"/>
</dbReference>
<dbReference type="InterPro" id="IPR011990">
    <property type="entry name" value="TPR-like_helical_dom_sf"/>
</dbReference>
<evidence type="ECO:0000313" key="3">
    <source>
        <dbReference type="Proteomes" id="UP000472264"/>
    </source>
</evidence>
<dbReference type="PANTHER" id="PTHR45011">
    <property type="entry name" value="DAP3-BINDING CELL DEATH ENHANCER 1"/>
    <property type="match status" value="1"/>
</dbReference>
<gene>
    <name evidence="2" type="primary">dele1</name>
</gene>
<dbReference type="InterPro" id="IPR052748">
    <property type="entry name" value="ISR_Activator"/>
</dbReference>
<feature type="region of interest" description="Disordered" evidence="1">
    <location>
        <begin position="37"/>
        <end position="63"/>
    </location>
</feature>
<feature type="compositionally biased region" description="Low complexity" evidence="1">
    <location>
        <begin position="37"/>
        <end position="50"/>
    </location>
</feature>
<dbReference type="GO" id="GO:0005739">
    <property type="term" value="C:mitochondrion"/>
    <property type="evidence" value="ECO:0007669"/>
    <property type="project" value="TreeGrafter"/>
</dbReference>
<accession>A0A665TCD6</accession>
<evidence type="ECO:0008006" key="4">
    <source>
        <dbReference type="Google" id="ProtNLM"/>
    </source>
</evidence>
<sequence length="492" mass="53850">MWRIQGLVGRVLHRCHGSTPLRLPQNHHVEDEVINSSSVFSTSRNSSESSSQKEQDGERKKKQRTFQFGYTELPHYTVLDAVGWGSAAVLFMQVCRRIHSQFSSGTEPNQTPGSSTAHPLLRRCDYRVLLKNLCRYDVLPRGSSVLCLQQVPQRQNSDQIADQCSSSSSAGDAAQCSSSELTADSSVFDHQRKLLDQISPTPGLLAGALINFKEVGESSIPVILNIIGIESAKAESYKEAFTCFLAAAQQGYNKAQFNVGVCYEKGRGVTKDKEKALHYYLQAAVTGHAQAQYRYAKLLLTSRGNQSLEQLSIAINLLEQAAAAGLTKAQVCLASVFSQEPVKDGTKSVKYLKMAAESGDDTALLFLGYCYENGFGVQQNVRTATGFYKRAARMGNKRAQRLLMTHNTEDVVLRSIRSAPCFSAASRQLQQPFSSLASDISPSISHFTTLPLLPHSWSTGSLCAPPGLLPTPSQLYPHSTERGTCQWTLGIG</sequence>